<reference evidence="6 7" key="1">
    <citation type="submission" date="2024-10" db="EMBL/GenBank/DDBJ databases">
        <title>The Natural Products Discovery Center: Release of the First 8490 Sequenced Strains for Exploring Actinobacteria Biosynthetic Diversity.</title>
        <authorList>
            <person name="Kalkreuter E."/>
            <person name="Kautsar S.A."/>
            <person name="Yang D."/>
            <person name="Bader C.D."/>
            <person name="Teijaro C.N."/>
            <person name="Fluegel L."/>
            <person name="Davis C.M."/>
            <person name="Simpson J.R."/>
            <person name="Lauterbach L."/>
            <person name="Steele A.D."/>
            <person name="Gui C."/>
            <person name="Meng S."/>
            <person name="Li G."/>
            <person name="Viehrig K."/>
            <person name="Ye F."/>
            <person name="Su P."/>
            <person name="Kiefer A.F."/>
            <person name="Nichols A."/>
            <person name="Cepeda A.J."/>
            <person name="Yan W."/>
            <person name="Fan B."/>
            <person name="Jiang Y."/>
            <person name="Adhikari A."/>
            <person name="Zheng C.-J."/>
            <person name="Schuster L."/>
            <person name="Cowan T.M."/>
            <person name="Smanski M.J."/>
            <person name="Chevrette M.G."/>
            <person name="De Carvalho L.P.S."/>
            <person name="Shen B."/>
        </authorList>
    </citation>
    <scope>NUCLEOTIDE SEQUENCE [LARGE SCALE GENOMIC DNA]</scope>
    <source>
        <strain evidence="6 7">NPDC003040</strain>
    </source>
</reference>
<feature type="domain" description="Bacterial phospholipase C C-terminal" evidence="5">
    <location>
        <begin position="534"/>
        <end position="621"/>
    </location>
</feature>
<dbReference type="Pfam" id="PF05506">
    <property type="entry name" value="PLipase_C_C"/>
    <property type="match status" value="2"/>
</dbReference>
<sequence length="719" mass="78104">MFTAYLLPAENIAGGYSNRTFFTLHVDTCRIERTAVPEVGPGFPRRRFIGGALGAAALSGGLQGLPPGMAESFAAPSSKGSLNDVEHVVILMQENRSFDHYFGTMRGVRGLGDATAVVKADGRTVYFQPDPGRSDGGYLLPFHVDTAVVDGQDLGDLPHGWDDQHRAVRGGWSDGWTAAKGEMAMGYFTEADIPFHRALADAFTVCDHYFCSVLGPTTPNRLYQWTGTIDPAGQYGGPAISNPANYKPVYRWTTYPERLSDKGISWQVYANDEVGDDSGGHPFVGDYGDNPLWLFNAYHDPKNTELAARAKVFGEQNWKPDSGQGKKIDHVLADFIADCSGGRLPQVSWVVAPYGYSEHPAARPADGAAYTQAVLKALWANQKLWNSTALLINFDENDGFFDHVPPPMAPPGTPGEYVNGQPIGLGPRVPMLVISPWSRGGWVNSQVYDHTSVIRFLEKWTGVDEPNISAWRRSICGDLTGCFDFGKTDTTVPMLPDANALRAQADATQSKLPKPAPPAPGSQRPPEQESGTRPARPLPYAAVAYGTLTAGGALTTTFRNTGSADLQLAAYRADGRTDGPWRYDVKSGATVTDTWSVQSYPDKKYGIAIHGPNRFLWRMNGTSTSPLEVTAAYSTDNKLQLSMTNKGTAPAVVTVKANSYRTDGPWTFKIAPGKTTTDTWNALKYGNGWYDLSLTVDIDPAYQRHFRGHIESGQPSVTG</sequence>
<dbReference type="NCBIfam" id="TIGR03396">
    <property type="entry name" value="PC_PLC"/>
    <property type="match status" value="1"/>
</dbReference>
<proteinExistence type="predicted"/>
<evidence type="ECO:0000256" key="1">
    <source>
        <dbReference type="ARBA" id="ARBA00022525"/>
    </source>
</evidence>
<dbReference type="EMBL" id="JBIAPI010000008">
    <property type="protein sequence ID" value="MFF3226645.1"/>
    <property type="molecule type" value="Genomic_DNA"/>
</dbReference>
<dbReference type="Proteomes" id="UP001601948">
    <property type="component" value="Unassembled WGS sequence"/>
</dbReference>
<feature type="domain" description="Bacterial phospholipase C C-terminal" evidence="5">
    <location>
        <begin position="630"/>
        <end position="709"/>
    </location>
</feature>
<keyword evidence="7" id="KW-1185">Reference proteome</keyword>
<keyword evidence="1" id="KW-0964">Secreted</keyword>
<evidence type="ECO:0000256" key="2">
    <source>
        <dbReference type="ARBA" id="ARBA00022801"/>
    </source>
</evidence>
<dbReference type="InterPro" id="IPR007312">
    <property type="entry name" value="Phosphoesterase"/>
</dbReference>
<dbReference type="InterPro" id="IPR017767">
    <property type="entry name" value="PC-PLC"/>
</dbReference>
<keyword evidence="2" id="KW-0378">Hydrolase</keyword>
<accession>A0ABW6QZG5</accession>
<dbReference type="InterPro" id="IPR017850">
    <property type="entry name" value="Alkaline_phosphatase_core_sf"/>
</dbReference>
<dbReference type="RefSeq" id="WP_387722032.1">
    <property type="nucleotide sequence ID" value="NZ_JBIAPI010000008.1"/>
</dbReference>
<evidence type="ECO:0000259" key="5">
    <source>
        <dbReference type="Pfam" id="PF05506"/>
    </source>
</evidence>
<name>A0ABW6QZG5_9NOCA</name>
<gene>
    <name evidence="6" type="ORF">ACFYV7_27885</name>
</gene>
<dbReference type="CDD" id="cd16014">
    <property type="entry name" value="PLC"/>
    <property type="match status" value="1"/>
</dbReference>
<evidence type="ECO:0000313" key="6">
    <source>
        <dbReference type="EMBL" id="MFF3226645.1"/>
    </source>
</evidence>
<dbReference type="InterPro" id="IPR008475">
    <property type="entry name" value="PLipase_C_C"/>
</dbReference>
<comment type="caution">
    <text evidence="6">The sequence shown here is derived from an EMBL/GenBank/DDBJ whole genome shotgun (WGS) entry which is preliminary data.</text>
</comment>
<dbReference type="PANTHER" id="PTHR31956:SF1">
    <property type="entry name" value="NON-SPECIFIC PHOSPHOLIPASE C1"/>
    <property type="match status" value="1"/>
</dbReference>
<evidence type="ECO:0000313" key="7">
    <source>
        <dbReference type="Proteomes" id="UP001601948"/>
    </source>
</evidence>
<dbReference type="Gene3D" id="3.40.720.10">
    <property type="entry name" value="Alkaline Phosphatase, subunit A"/>
    <property type="match status" value="2"/>
</dbReference>
<feature type="region of interest" description="Disordered" evidence="4">
    <location>
        <begin position="504"/>
        <end position="535"/>
    </location>
</feature>
<evidence type="ECO:0000256" key="4">
    <source>
        <dbReference type="SAM" id="MobiDB-lite"/>
    </source>
</evidence>
<dbReference type="PANTHER" id="PTHR31956">
    <property type="entry name" value="NON-SPECIFIC PHOSPHOLIPASE C4-RELATED"/>
    <property type="match status" value="1"/>
</dbReference>
<protein>
    <submittedName>
        <fullName evidence="6">Phosphocholine-specific phospholipase C</fullName>
    </submittedName>
</protein>
<dbReference type="Pfam" id="PF04185">
    <property type="entry name" value="Phosphoesterase"/>
    <property type="match status" value="1"/>
</dbReference>
<organism evidence="6 7">
    <name type="scientific">Nocardia suismassiliense</name>
    <dbReference type="NCBI Taxonomy" id="2077092"/>
    <lineage>
        <taxon>Bacteria</taxon>
        <taxon>Bacillati</taxon>
        <taxon>Actinomycetota</taxon>
        <taxon>Actinomycetes</taxon>
        <taxon>Mycobacteriales</taxon>
        <taxon>Nocardiaceae</taxon>
        <taxon>Nocardia</taxon>
    </lineage>
</organism>
<keyword evidence="3" id="KW-0843">Virulence</keyword>
<evidence type="ECO:0000256" key="3">
    <source>
        <dbReference type="ARBA" id="ARBA00023026"/>
    </source>
</evidence>